<reference evidence="2 4" key="2">
    <citation type="journal article" date="2014" name="BMC Genomics">
        <title>An improved genome release (version Mt4.0) for the model legume Medicago truncatula.</title>
        <authorList>
            <person name="Tang H."/>
            <person name="Krishnakumar V."/>
            <person name="Bidwell S."/>
            <person name="Rosen B."/>
            <person name="Chan A."/>
            <person name="Zhou S."/>
            <person name="Gentzbittel L."/>
            <person name="Childs K.L."/>
            <person name="Yandell M."/>
            <person name="Gundlach H."/>
            <person name="Mayer K.F."/>
            <person name="Schwartz D.C."/>
            <person name="Town C.D."/>
        </authorList>
    </citation>
    <scope>GENOME REANNOTATION</scope>
    <source>
        <strain evidence="2">A17</strain>
        <strain evidence="3 4">cv. Jemalong A17</strain>
    </source>
</reference>
<evidence type="ECO:0000313" key="3">
    <source>
        <dbReference type="EnsemblPlants" id="KEH15151"/>
    </source>
</evidence>
<gene>
    <name evidence="2" type="ORF">MTR_2025s0010</name>
</gene>
<name>A0A072TD18_MEDTR</name>
<dbReference type="EMBL" id="KL404749">
    <property type="protein sequence ID" value="KEH15151.1"/>
    <property type="molecule type" value="Genomic_DNA"/>
</dbReference>
<feature type="region of interest" description="Disordered" evidence="1">
    <location>
        <begin position="1"/>
        <end position="54"/>
    </location>
</feature>
<proteinExistence type="predicted"/>
<keyword evidence="4" id="KW-1185">Reference proteome</keyword>
<reference evidence="2 4" key="1">
    <citation type="journal article" date="2011" name="Nature">
        <title>The Medicago genome provides insight into the evolution of rhizobial symbioses.</title>
        <authorList>
            <person name="Young N.D."/>
            <person name="Debelle F."/>
            <person name="Oldroyd G.E."/>
            <person name="Geurts R."/>
            <person name="Cannon S.B."/>
            <person name="Udvardi M.K."/>
            <person name="Benedito V.A."/>
            <person name="Mayer K.F."/>
            <person name="Gouzy J."/>
            <person name="Schoof H."/>
            <person name="Van de Peer Y."/>
            <person name="Proost S."/>
            <person name="Cook D.R."/>
            <person name="Meyers B.C."/>
            <person name="Spannagl M."/>
            <person name="Cheung F."/>
            <person name="De Mita S."/>
            <person name="Krishnakumar V."/>
            <person name="Gundlach H."/>
            <person name="Zhou S."/>
            <person name="Mudge J."/>
            <person name="Bharti A.K."/>
            <person name="Murray J.D."/>
            <person name="Naoumkina M.A."/>
            <person name="Rosen B."/>
            <person name="Silverstein K.A."/>
            <person name="Tang H."/>
            <person name="Rombauts S."/>
            <person name="Zhao P.X."/>
            <person name="Zhou P."/>
            <person name="Barbe V."/>
            <person name="Bardou P."/>
            <person name="Bechner M."/>
            <person name="Bellec A."/>
            <person name="Berger A."/>
            <person name="Berges H."/>
            <person name="Bidwell S."/>
            <person name="Bisseling T."/>
            <person name="Choisne N."/>
            <person name="Couloux A."/>
            <person name="Denny R."/>
            <person name="Deshpande S."/>
            <person name="Dai X."/>
            <person name="Doyle J.J."/>
            <person name="Dudez A.M."/>
            <person name="Farmer A.D."/>
            <person name="Fouteau S."/>
            <person name="Franken C."/>
            <person name="Gibelin C."/>
            <person name="Gish J."/>
            <person name="Goldstein S."/>
            <person name="Gonzalez A.J."/>
            <person name="Green P.J."/>
            <person name="Hallab A."/>
            <person name="Hartog M."/>
            <person name="Hua A."/>
            <person name="Humphray S.J."/>
            <person name="Jeong D.H."/>
            <person name="Jing Y."/>
            <person name="Jocker A."/>
            <person name="Kenton S.M."/>
            <person name="Kim D.J."/>
            <person name="Klee K."/>
            <person name="Lai H."/>
            <person name="Lang C."/>
            <person name="Lin S."/>
            <person name="Macmil S.L."/>
            <person name="Magdelenat G."/>
            <person name="Matthews L."/>
            <person name="McCorrison J."/>
            <person name="Monaghan E.L."/>
            <person name="Mun J.H."/>
            <person name="Najar F.Z."/>
            <person name="Nicholson C."/>
            <person name="Noirot C."/>
            <person name="O'Bleness M."/>
            <person name="Paule C.R."/>
            <person name="Poulain J."/>
            <person name="Prion F."/>
            <person name="Qin B."/>
            <person name="Qu C."/>
            <person name="Retzel E.F."/>
            <person name="Riddle C."/>
            <person name="Sallet E."/>
            <person name="Samain S."/>
            <person name="Samson N."/>
            <person name="Sanders I."/>
            <person name="Saurat O."/>
            <person name="Scarpelli C."/>
            <person name="Schiex T."/>
            <person name="Segurens B."/>
            <person name="Severin A.J."/>
            <person name="Sherrier D.J."/>
            <person name="Shi R."/>
            <person name="Sims S."/>
            <person name="Singer S.R."/>
            <person name="Sinharoy S."/>
            <person name="Sterck L."/>
            <person name="Viollet A."/>
            <person name="Wang B.B."/>
            <person name="Wang K."/>
            <person name="Wang M."/>
            <person name="Wang X."/>
            <person name="Warfsmann J."/>
            <person name="Weissenbach J."/>
            <person name="White D.D."/>
            <person name="White J.D."/>
            <person name="Wiley G.B."/>
            <person name="Wincker P."/>
            <person name="Xing Y."/>
            <person name="Yang L."/>
            <person name="Yao Z."/>
            <person name="Ying F."/>
            <person name="Zhai J."/>
            <person name="Zhou L."/>
            <person name="Zuber A."/>
            <person name="Denarie J."/>
            <person name="Dixon R.A."/>
            <person name="May G.D."/>
            <person name="Schwartz D.C."/>
            <person name="Rogers J."/>
            <person name="Quetier F."/>
            <person name="Town C.D."/>
            <person name="Roe B.A."/>
        </authorList>
    </citation>
    <scope>NUCLEOTIDE SEQUENCE [LARGE SCALE GENOMIC DNA]</scope>
    <source>
        <strain evidence="2">A17</strain>
        <strain evidence="3 4">cv. Jemalong A17</strain>
    </source>
</reference>
<feature type="region of interest" description="Disordered" evidence="1">
    <location>
        <begin position="235"/>
        <end position="262"/>
    </location>
</feature>
<dbReference type="AlphaFoldDB" id="A0A072TD18"/>
<evidence type="ECO:0000313" key="4">
    <source>
        <dbReference type="Proteomes" id="UP000002051"/>
    </source>
</evidence>
<reference evidence="3" key="3">
    <citation type="submission" date="2015-06" db="UniProtKB">
        <authorList>
            <consortium name="EnsemblPlants"/>
        </authorList>
    </citation>
    <scope>IDENTIFICATION</scope>
    <source>
        <strain evidence="3">cv. Jemalong A17</strain>
    </source>
</reference>
<evidence type="ECO:0000313" key="2">
    <source>
        <dbReference type="EMBL" id="KEH15151.1"/>
    </source>
</evidence>
<feature type="compositionally biased region" description="Basic and acidic residues" evidence="1">
    <location>
        <begin position="117"/>
        <end position="135"/>
    </location>
</feature>
<feature type="compositionally biased region" description="Basic and acidic residues" evidence="1">
    <location>
        <begin position="9"/>
        <end position="54"/>
    </location>
</feature>
<dbReference type="EnsemblPlants" id="KEH15151">
    <property type="protein sequence ID" value="KEH15151"/>
    <property type="gene ID" value="MTR_2025s0010"/>
</dbReference>
<sequence length="325" mass="36778">MLRRGVSAVERHLDQSRDRRHPDDPAMPARDHPAREALRDLQRRKDIRFEHRTKHGDRDLHERAGLHDRRVVQQDIDLVRQCVRTIDFVRHIELDDLHVHAARLGLLTQCPDLRPDLAARDDAMPPLRQCERDPSPESGPRTGYQHRSGHASSRSVHDDGAARPDAPPGRRSCRLRYGVSRSQRPPRMGRRTASTTRFGSGRMPSVAATPDSGERLMTRPLRGTDTPFAVAMRAASTANGTDRKARNRASPSLDDWSTQPYDPRHGPTAMSALAFMRCLAQPGASPQVMPCDVARERPRYRRLVYFVRASCRRGTSSRASRPSRE</sequence>
<evidence type="ECO:0000256" key="1">
    <source>
        <dbReference type="SAM" id="MobiDB-lite"/>
    </source>
</evidence>
<feature type="region of interest" description="Disordered" evidence="1">
    <location>
        <begin position="117"/>
        <end position="221"/>
    </location>
</feature>
<protein>
    <submittedName>
        <fullName evidence="2 3">Uncharacterized protein</fullName>
    </submittedName>
</protein>
<accession>A0A072TD18</accession>
<dbReference type="HOGENOM" id="CLU_856252_0_0_1"/>
<organism evidence="2 4">
    <name type="scientific">Medicago truncatula</name>
    <name type="common">Barrel medic</name>
    <name type="synonym">Medicago tribuloides</name>
    <dbReference type="NCBI Taxonomy" id="3880"/>
    <lineage>
        <taxon>Eukaryota</taxon>
        <taxon>Viridiplantae</taxon>
        <taxon>Streptophyta</taxon>
        <taxon>Embryophyta</taxon>
        <taxon>Tracheophyta</taxon>
        <taxon>Spermatophyta</taxon>
        <taxon>Magnoliopsida</taxon>
        <taxon>eudicotyledons</taxon>
        <taxon>Gunneridae</taxon>
        <taxon>Pentapetalae</taxon>
        <taxon>rosids</taxon>
        <taxon>fabids</taxon>
        <taxon>Fabales</taxon>
        <taxon>Fabaceae</taxon>
        <taxon>Papilionoideae</taxon>
        <taxon>50 kb inversion clade</taxon>
        <taxon>NPAAA clade</taxon>
        <taxon>Hologalegina</taxon>
        <taxon>IRL clade</taxon>
        <taxon>Trifolieae</taxon>
        <taxon>Medicago</taxon>
    </lineage>
</organism>
<dbReference type="Proteomes" id="UP000002051">
    <property type="component" value="Unassembled WGS sequence"/>
</dbReference>